<dbReference type="Gene3D" id="3.30.420.10">
    <property type="entry name" value="Ribonuclease H-like superfamily/Ribonuclease H"/>
    <property type="match status" value="1"/>
</dbReference>
<dbReference type="GO" id="GO:0005634">
    <property type="term" value="C:nucleus"/>
    <property type="evidence" value="ECO:0007669"/>
    <property type="project" value="UniProtKB-SubCell"/>
</dbReference>
<evidence type="ECO:0000256" key="7">
    <source>
        <dbReference type="ARBA" id="ARBA00023242"/>
    </source>
</evidence>
<reference evidence="10" key="1">
    <citation type="journal article" date="2015" name="Proc. Natl. Acad. Sci. U.S.A.">
        <title>Genome sequencing of adzuki bean (Vigna angularis) provides insight into high starch and low fat accumulation and domestication.</title>
        <authorList>
            <person name="Yang K."/>
            <person name="Tian Z."/>
            <person name="Chen C."/>
            <person name="Luo L."/>
            <person name="Zhao B."/>
            <person name="Wang Z."/>
            <person name="Yu L."/>
            <person name="Li Y."/>
            <person name="Sun Y."/>
            <person name="Li W."/>
            <person name="Chen Y."/>
            <person name="Li Y."/>
            <person name="Zhang Y."/>
            <person name="Ai D."/>
            <person name="Zhao J."/>
            <person name="Shang C."/>
            <person name="Ma Y."/>
            <person name="Wu B."/>
            <person name="Wang M."/>
            <person name="Gao L."/>
            <person name="Sun D."/>
            <person name="Zhang P."/>
            <person name="Guo F."/>
            <person name="Wang W."/>
            <person name="Li Y."/>
            <person name="Wang J."/>
            <person name="Varshney R.K."/>
            <person name="Wang J."/>
            <person name="Ling H.Q."/>
            <person name="Wan P."/>
        </authorList>
    </citation>
    <scope>NUCLEOTIDE SEQUENCE</scope>
    <source>
        <strain evidence="10">cv. Jingnong 6</strain>
    </source>
</reference>
<protein>
    <recommendedName>
        <fullName evidence="3">RNA exonuclease 4</fullName>
    </recommendedName>
</protein>
<dbReference type="EMBL" id="CM003373">
    <property type="protein sequence ID" value="KOM38249.1"/>
    <property type="molecule type" value="Genomic_DNA"/>
</dbReference>
<feature type="domain" description="Exonuclease" evidence="8">
    <location>
        <begin position="47"/>
        <end position="213"/>
    </location>
</feature>
<evidence type="ECO:0000256" key="3">
    <source>
        <dbReference type="ARBA" id="ARBA00016937"/>
    </source>
</evidence>
<dbReference type="InterPro" id="IPR012337">
    <property type="entry name" value="RNaseH-like_sf"/>
</dbReference>
<dbReference type="SMART" id="SM00479">
    <property type="entry name" value="EXOIII"/>
    <property type="match status" value="1"/>
</dbReference>
<evidence type="ECO:0000256" key="2">
    <source>
        <dbReference type="ARBA" id="ARBA00010489"/>
    </source>
</evidence>
<proteinExistence type="inferred from homology"/>
<dbReference type="GO" id="GO:0006364">
    <property type="term" value="P:rRNA processing"/>
    <property type="evidence" value="ECO:0007669"/>
    <property type="project" value="InterPro"/>
</dbReference>
<name>A0A0L9U727_PHAAN</name>
<keyword evidence="6" id="KW-0269">Exonuclease</keyword>
<dbReference type="InterPro" id="IPR037431">
    <property type="entry name" value="REX4_DEDDh_dom"/>
</dbReference>
<accession>A0A0L9U727</accession>
<dbReference type="SUPFAM" id="SSF53098">
    <property type="entry name" value="Ribonuclease H-like"/>
    <property type="match status" value="1"/>
</dbReference>
<comment type="similarity">
    <text evidence="2">Belongs to the REXO4 family.</text>
</comment>
<organism evidence="9 10">
    <name type="scientific">Phaseolus angularis</name>
    <name type="common">Azuki bean</name>
    <name type="synonym">Vigna angularis</name>
    <dbReference type="NCBI Taxonomy" id="3914"/>
    <lineage>
        <taxon>Eukaryota</taxon>
        <taxon>Viridiplantae</taxon>
        <taxon>Streptophyta</taxon>
        <taxon>Embryophyta</taxon>
        <taxon>Tracheophyta</taxon>
        <taxon>Spermatophyta</taxon>
        <taxon>Magnoliopsida</taxon>
        <taxon>eudicotyledons</taxon>
        <taxon>Gunneridae</taxon>
        <taxon>Pentapetalae</taxon>
        <taxon>rosids</taxon>
        <taxon>fabids</taxon>
        <taxon>Fabales</taxon>
        <taxon>Fabaceae</taxon>
        <taxon>Papilionoideae</taxon>
        <taxon>50 kb inversion clade</taxon>
        <taxon>NPAAA clade</taxon>
        <taxon>indigoferoid/millettioid clade</taxon>
        <taxon>Phaseoleae</taxon>
        <taxon>Vigna</taxon>
    </lineage>
</organism>
<keyword evidence="4" id="KW-0540">Nuclease</keyword>
<dbReference type="Gramene" id="KOM38249">
    <property type="protein sequence ID" value="KOM38249"/>
    <property type="gene ID" value="LR48_Vigan03g163100"/>
</dbReference>
<dbReference type="InterPro" id="IPR036397">
    <property type="entry name" value="RNaseH_sf"/>
</dbReference>
<evidence type="ECO:0000313" key="9">
    <source>
        <dbReference type="EMBL" id="KOM38249.1"/>
    </source>
</evidence>
<evidence type="ECO:0000256" key="6">
    <source>
        <dbReference type="ARBA" id="ARBA00022839"/>
    </source>
</evidence>
<dbReference type="Proteomes" id="UP000053144">
    <property type="component" value="Chromosome 3"/>
</dbReference>
<evidence type="ECO:0000256" key="4">
    <source>
        <dbReference type="ARBA" id="ARBA00022722"/>
    </source>
</evidence>
<dbReference type="CDD" id="cd06144">
    <property type="entry name" value="REX4_like"/>
    <property type="match status" value="1"/>
</dbReference>
<keyword evidence="5" id="KW-0378">Hydrolase</keyword>
<dbReference type="InterPro" id="IPR047021">
    <property type="entry name" value="REXO1/3/4-like"/>
</dbReference>
<dbReference type="OMA" id="EPMWTIR"/>
<dbReference type="PANTHER" id="PTHR12801:SF122">
    <property type="entry name" value="RNA EXONUCLEASE 4"/>
    <property type="match status" value="1"/>
</dbReference>
<dbReference type="PANTHER" id="PTHR12801">
    <property type="entry name" value="RNA EXONUCLEASE REXO1 / RECO3 FAMILY MEMBER-RELATED"/>
    <property type="match status" value="1"/>
</dbReference>
<comment type="subcellular location">
    <subcellularLocation>
        <location evidence="1">Nucleus</location>
    </subcellularLocation>
</comment>
<dbReference type="STRING" id="3914.A0A0L9U727"/>
<dbReference type="GO" id="GO:0008408">
    <property type="term" value="F:3'-5' exonuclease activity"/>
    <property type="evidence" value="ECO:0007669"/>
    <property type="project" value="InterPro"/>
</dbReference>
<evidence type="ECO:0000256" key="1">
    <source>
        <dbReference type="ARBA" id="ARBA00004123"/>
    </source>
</evidence>
<evidence type="ECO:0000259" key="8">
    <source>
        <dbReference type="SMART" id="SM00479"/>
    </source>
</evidence>
<sequence length="263" mass="30516">MRISYHSVHEPTCGICRKHCRSFESLREHLIGLRDNLAISGGARGPQVVALACKMVGGGSDGSLDLCGRVCLTDEHENIIFHSYVKPPIPVTNYRYETTGIRPEYLRDAMPMRQVQRRIQDFLCNGEPMWTIRARGGRARILVGHGLDHDLECLQIEYRTEKIRDTAKYPPLMKTSKLSNSLKYDIQVGIQDPYDDCVATMRLYMRMRSQLHRTQDYPLVSDPQNRNNFASWRQSELERMTPEQMLEISRSDYYCWCFDSLYP</sequence>
<keyword evidence="7" id="KW-0539">Nucleus</keyword>
<gene>
    <name evidence="9" type="ORF">LR48_Vigan03g163100</name>
</gene>
<dbReference type="InterPro" id="IPR013520">
    <property type="entry name" value="Ribonucl_H"/>
</dbReference>
<dbReference type="Pfam" id="PF00929">
    <property type="entry name" value="RNase_T"/>
    <property type="match status" value="1"/>
</dbReference>
<dbReference type="AlphaFoldDB" id="A0A0L9U727"/>
<dbReference type="GO" id="GO:0003676">
    <property type="term" value="F:nucleic acid binding"/>
    <property type="evidence" value="ECO:0007669"/>
    <property type="project" value="InterPro"/>
</dbReference>
<evidence type="ECO:0000256" key="5">
    <source>
        <dbReference type="ARBA" id="ARBA00022801"/>
    </source>
</evidence>
<evidence type="ECO:0000313" key="10">
    <source>
        <dbReference type="Proteomes" id="UP000053144"/>
    </source>
</evidence>